<proteinExistence type="predicted"/>
<evidence type="ECO:0000313" key="1">
    <source>
        <dbReference type="Proteomes" id="UP000095287"/>
    </source>
</evidence>
<sequence>MPFGRQHRELKFKIPLSQEVTPHHCPHALNIGPFPLLGSHANVRPISPSSKQEEGTSHQLIVASHSAAVPSSPSRAVYSFVGKHKK</sequence>
<dbReference type="AlphaFoldDB" id="A0A1I8ASA7"/>
<accession>A0A1I8ASA7</accession>
<dbReference type="Proteomes" id="UP000095287">
    <property type="component" value="Unplaced"/>
</dbReference>
<keyword evidence="1" id="KW-1185">Reference proteome</keyword>
<dbReference type="WBParaSite" id="L893_g8955.t1">
    <property type="protein sequence ID" value="L893_g8955.t1"/>
    <property type="gene ID" value="L893_g8955"/>
</dbReference>
<organism evidence="1 2">
    <name type="scientific">Steinernema glaseri</name>
    <dbReference type="NCBI Taxonomy" id="37863"/>
    <lineage>
        <taxon>Eukaryota</taxon>
        <taxon>Metazoa</taxon>
        <taxon>Ecdysozoa</taxon>
        <taxon>Nematoda</taxon>
        <taxon>Chromadorea</taxon>
        <taxon>Rhabditida</taxon>
        <taxon>Tylenchina</taxon>
        <taxon>Panagrolaimomorpha</taxon>
        <taxon>Strongyloidoidea</taxon>
        <taxon>Steinernematidae</taxon>
        <taxon>Steinernema</taxon>
    </lineage>
</organism>
<reference evidence="2" key="1">
    <citation type="submission" date="2016-11" db="UniProtKB">
        <authorList>
            <consortium name="WormBaseParasite"/>
        </authorList>
    </citation>
    <scope>IDENTIFICATION</scope>
</reference>
<name>A0A1I8ASA7_9BILA</name>
<evidence type="ECO:0000313" key="2">
    <source>
        <dbReference type="WBParaSite" id="L893_g8955.t1"/>
    </source>
</evidence>
<protein>
    <submittedName>
        <fullName evidence="2">Uncharacterized protein</fullName>
    </submittedName>
</protein>